<evidence type="ECO:0000313" key="3">
    <source>
        <dbReference type="EMBL" id="SMC84735.1"/>
    </source>
</evidence>
<name>A0A1W2CHK4_9FLAO</name>
<dbReference type="OrthoDB" id="1357763at2"/>
<dbReference type="Pfam" id="PF14534">
    <property type="entry name" value="DUF4440"/>
    <property type="match status" value="1"/>
</dbReference>
<keyword evidence="4" id="KW-1185">Reference proteome</keyword>
<reference evidence="3 4" key="1">
    <citation type="submission" date="2017-04" db="EMBL/GenBank/DDBJ databases">
        <authorList>
            <person name="Afonso C.L."/>
            <person name="Miller P.J."/>
            <person name="Scott M.A."/>
            <person name="Spackman E."/>
            <person name="Goraichik I."/>
            <person name="Dimitrov K.M."/>
            <person name="Suarez D.L."/>
            <person name="Swayne D.E."/>
        </authorList>
    </citation>
    <scope>NUCLEOTIDE SEQUENCE [LARGE SCALE GENOMIC DNA]</scope>
    <source>
        <strain evidence="3 4">DSM 21164</strain>
    </source>
</reference>
<dbReference type="EMBL" id="FWXO01000006">
    <property type="protein sequence ID" value="SMC84735.1"/>
    <property type="molecule type" value="Genomic_DNA"/>
</dbReference>
<evidence type="ECO:0000256" key="1">
    <source>
        <dbReference type="SAM" id="SignalP"/>
    </source>
</evidence>
<sequence>MNKIKSVAFTVIVFLTAISTAQETYQETYQDIKEAVYVPINQEIYDTIVALDKTYFDAYNSCDMETQAALYDDDLEFFHDKGGLSTSKPELLMALQNNICNKVTRTLLEGSIEVYPINNYGAIEIGYHKFYNNEEPDAISKPSKFIVIWKQGIEKWTITKVISLH</sequence>
<dbReference type="Proteomes" id="UP000192360">
    <property type="component" value="Unassembled WGS sequence"/>
</dbReference>
<organism evidence="3 4">
    <name type="scientific">Cellulophaga tyrosinoxydans</name>
    <dbReference type="NCBI Taxonomy" id="504486"/>
    <lineage>
        <taxon>Bacteria</taxon>
        <taxon>Pseudomonadati</taxon>
        <taxon>Bacteroidota</taxon>
        <taxon>Flavobacteriia</taxon>
        <taxon>Flavobacteriales</taxon>
        <taxon>Flavobacteriaceae</taxon>
        <taxon>Cellulophaga</taxon>
    </lineage>
</organism>
<proteinExistence type="predicted"/>
<dbReference type="SUPFAM" id="SSF54427">
    <property type="entry name" value="NTF2-like"/>
    <property type="match status" value="1"/>
</dbReference>
<evidence type="ECO:0000259" key="2">
    <source>
        <dbReference type="Pfam" id="PF14534"/>
    </source>
</evidence>
<dbReference type="InterPro" id="IPR027843">
    <property type="entry name" value="DUF4440"/>
</dbReference>
<feature type="domain" description="DUF4440" evidence="2">
    <location>
        <begin position="48"/>
        <end position="158"/>
    </location>
</feature>
<dbReference type="RefSeq" id="WP_084062991.1">
    <property type="nucleotide sequence ID" value="NZ_FWXO01000006.1"/>
</dbReference>
<dbReference type="Gene3D" id="3.10.450.50">
    <property type="match status" value="1"/>
</dbReference>
<dbReference type="InterPro" id="IPR032710">
    <property type="entry name" value="NTF2-like_dom_sf"/>
</dbReference>
<keyword evidence="1" id="KW-0732">Signal</keyword>
<evidence type="ECO:0000313" key="4">
    <source>
        <dbReference type="Proteomes" id="UP000192360"/>
    </source>
</evidence>
<dbReference type="STRING" id="504486.SAMN05660703_3016"/>
<protein>
    <recommendedName>
        <fullName evidence="2">DUF4440 domain-containing protein</fullName>
    </recommendedName>
</protein>
<gene>
    <name evidence="3" type="ORF">SAMN05660703_3016</name>
</gene>
<feature type="chain" id="PRO_5013252626" description="DUF4440 domain-containing protein" evidence="1">
    <location>
        <begin position="22"/>
        <end position="165"/>
    </location>
</feature>
<feature type="signal peptide" evidence="1">
    <location>
        <begin position="1"/>
        <end position="21"/>
    </location>
</feature>
<dbReference type="AlphaFoldDB" id="A0A1W2CHK4"/>
<accession>A0A1W2CHK4</accession>